<evidence type="ECO:0000313" key="1">
    <source>
        <dbReference type="EMBL" id="OGM60478.1"/>
    </source>
</evidence>
<organism evidence="1 2">
    <name type="scientific">Candidatus Woesebacteria bacterium RIFCSPLOWO2_01_FULL_39_10b</name>
    <dbReference type="NCBI Taxonomy" id="1802517"/>
    <lineage>
        <taxon>Bacteria</taxon>
        <taxon>Candidatus Woeseibacteriota</taxon>
    </lineage>
</organism>
<protein>
    <recommendedName>
        <fullName evidence="3">DUF5678 domain-containing protein</fullName>
    </recommendedName>
</protein>
<evidence type="ECO:0000313" key="2">
    <source>
        <dbReference type="Proteomes" id="UP000176404"/>
    </source>
</evidence>
<dbReference type="EMBL" id="MGHD01000004">
    <property type="protein sequence ID" value="OGM60478.1"/>
    <property type="molecule type" value="Genomic_DNA"/>
</dbReference>
<proteinExistence type="predicted"/>
<evidence type="ECO:0008006" key="3">
    <source>
        <dbReference type="Google" id="ProtNLM"/>
    </source>
</evidence>
<reference evidence="1 2" key="1">
    <citation type="journal article" date="2016" name="Nat. Commun.">
        <title>Thousands of microbial genomes shed light on interconnected biogeochemical processes in an aquifer system.</title>
        <authorList>
            <person name="Anantharaman K."/>
            <person name="Brown C.T."/>
            <person name="Hug L.A."/>
            <person name="Sharon I."/>
            <person name="Castelle C.J."/>
            <person name="Probst A.J."/>
            <person name="Thomas B.C."/>
            <person name="Singh A."/>
            <person name="Wilkins M.J."/>
            <person name="Karaoz U."/>
            <person name="Brodie E.L."/>
            <person name="Williams K.H."/>
            <person name="Hubbard S.S."/>
            <person name="Banfield J.F."/>
        </authorList>
    </citation>
    <scope>NUCLEOTIDE SEQUENCE [LARGE SCALE GENOMIC DNA]</scope>
</reference>
<dbReference type="STRING" id="1802517.A2892_00410"/>
<dbReference type="AlphaFoldDB" id="A0A1F8BAU7"/>
<sequence>MLYFFYFMKNSSEEKTLNLLLSGKHPKAKKYAGHHVLVINDQVFPLKEKEAGLKDIERLEKEFGQTPVIVFVPRQDISYILVLCEN</sequence>
<gene>
    <name evidence="1" type="ORF">A2892_00410</name>
</gene>
<dbReference type="Proteomes" id="UP000176404">
    <property type="component" value="Unassembled WGS sequence"/>
</dbReference>
<comment type="caution">
    <text evidence="1">The sequence shown here is derived from an EMBL/GenBank/DDBJ whole genome shotgun (WGS) entry which is preliminary data.</text>
</comment>
<accession>A0A1F8BAU7</accession>
<name>A0A1F8BAU7_9BACT</name>